<accession>A0A1H3XBT3</accession>
<dbReference type="AlphaFoldDB" id="A0A1H3XBT3"/>
<dbReference type="STRING" id="555874.SAMN04488065_1453"/>
<dbReference type="InterPro" id="IPR046243">
    <property type="entry name" value="DUF6276"/>
</dbReference>
<reference evidence="1 2" key="1">
    <citation type="submission" date="2016-10" db="EMBL/GenBank/DDBJ databases">
        <authorList>
            <person name="de Groot N.N."/>
        </authorList>
    </citation>
    <scope>NUCLEOTIDE SEQUENCE [LARGE SCALE GENOMIC DNA]</scope>
    <source>
        <strain evidence="1 2">CGMCC 1.8712</strain>
    </source>
</reference>
<organism evidence="1 2">
    <name type="scientific">Haloplanus vescus</name>
    <dbReference type="NCBI Taxonomy" id="555874"/>
    <lineage>
        <taxon>Archaea</taxon>
        <taxon>Methanobacteriati</taxon>
        <taxon>Methanobacteriota</taxon>
        <taxon>Stenosarchaea group</taxon>
        <taxon>Halobacteria</taxon>
        <taxon>Halobacteriales</taxon>
        <taxon>Haloferacaceae</taxon>
        <taxon>Haloplanus</taxon>
    </lineage>
</organism>
<evidence type="ECO:0008006" key="3">
    <source>
        <dbReference type="Google" id="ProtNLM"/>
    </source>
</evidence>
<protein>
    <recommendedName>
        <fullName evidence="3">Small CPxCG-related zinc finger protein</fullName>
    </recommendedName>
</protein>
<evidence type="ECO:0000313" key="2">
    <source>
        <dbReference type="Proteomes" id="UP000236755"/>
    </source>
</evidence>
<dbReference type="Pfam" id="PF19792">
    <property type="entry name" value="DUF6276"/>
    <property type="match status" value="1"/>
</dbReference>
<gene>
    <name evidence="1" type="ORF">SAMN04488065_1453</name>
</gene>
<dbReference type="EMBL" id="FNQT01000001">
    <property type="protein sequence ID" value="SDZ96401.1"/>
    <property type="molecule type" value="Genomic_DNA"/>
</dbReference>
<evidence type="ECO:0000313" key="1">
    <source>
        <dbReference type="EMBL" id="SDZ96401.1"/>
    </source>
</evidence>
<name>A0A1H3XBT3_9EURY</name>
<keyword evidence="2" id="KW-1185">Reference proteome</keyword>
<dbReference type="OrthoDB" id="212944at2157"/>
<sequence>MPCSACGARSIAFTVPADLRAHAPGEGAAATICSRCLRTQPADEGAADPEFDAILPAFPSGEAGAALALALGLLDSLALRRDGIDDCCSYAERAGADVLLTLDRLVDAEDVEPHVDLSRRRHQLAELLR</sequence>
<dbReference type="Proteomes" id="UP000236755">
    <property type="component" value="Unassembled WGS sequence"/>
</dbReference>
<dbReference type="RefSeq" id="WP_092633329.1">
    <property type="nucleotide sequence ID" value="NZ_FNQT01000001.1"/>
</dbReference>
<proteinExistence type="predicted"/>